<proteinExistence type="predicted"/>
<organism evidence="2 3">
    <name type="scientific">Listeria booriae</name>
    <dbReference type="NCBI Taxonomy" id="1552123"/>
    <lineage>
        <taxon>Bacteria</taxon>
        <taxon>Bacillati</taxon>
        <taxon>Bacillota</taxon>
        <taxon>Bacilli</taxon>
        <taxon>Bacillales</taxon>
        <taxon>Listeriaceae</taxon>
        <taxon>Listeria</taxon>
    </lineage>
</organism>
<feature type="compositionally biased region" description="Basic and acidic residues" evidence="1">
    <location>
        <begin position="1"/>
        <end position="19"/>
    </location>
</feature>
<dbReference type="AlphaFoldDB" id="A0A841Y3A3"/>
<dbReference type="EMBL" id="JAAROV010000009">
    <property type="protein sequence ID" value="MBC1318520.1"/>
    <property type="molecule type" value="Genomic_DNA"/>
</dbReference>
<comment type="caution">
    <text evidence="2">The sequence shown here is derived from an EMBL/GenBank/DDBJ whole genome shotgun (WGS) entry which is preliminary data.</text>
</comment>
<gene>
    <name evidence="2" type="ORF">HB811_17210</name>
</gene>
<protein>
    <submittedName>
        <fullName evidence="2">Uncharacterized protein</fullName>
    </submittedName>
</protein>
<evidence type="ECO:0000313" key="3">
    <source>
        <dbReference type="Proteomes" id="UP000543379"/>
    </source>
</evidence>
<reference evidence="2 3" key="1">
    <citation type="submission" date="2020-03" db="EMBL/GenBank/DDBJ databases">
        <title>Soil Listeria distribution.</title>
        <authorList>
            <person name="Liao J."/>
            <person name="Wiedmann M."/>
        </authorList>
    </citation>
    <scope>NUCLEOTIDE SEQUENCE [LARGE SCALE GENOMIC DNA]</scope>
    <source>
        <strain evidence="2 3">FSL L7-1816</strain>
    </source>
</reference>
<accession>A0A841Y3A3</accession>
<dbReference type="RefSeq" id="WP_185383083.1">
    <property type="nucleotide sequence ID" value="NZ_JAARNB010000010.1"/>
</dbReference>
<feature type="region of interest" description="Disordered" evidence="1">
    <location>
        <begin position="1"/>
        <end position="44"/>
    </location>
</feature>
<evidence type="ECO:0000313" key="2">
    <source>
        <dbReference type="EMBL" id="MBC1318520.1"/>
    </source>
</evidence>
<feature type="compositionally biased region" description="Basic and acidic residues" evidence="1">
    <location>
        <begin position="28"/>
        <end position="44"/>
    </location>
</feature>
<name>A0A841Y3A3_9LIST</name>
<sequence length="108" mass="12379">MDEKIGLDAYRKNKTERPPSVEPNSSEEQERSRPERLLVTENKKLTTKDLPKSIRISIATHTAISTIATIEDMKIYEVINTVVENYINDLPPQKQKLIKNSVKSVSER</sequence>
<evidence type="ECO:0000256" key="1">
    <source>
        <dbReference type="SAM" id="MobiDB-lite"/>
    </source>
</evidence>
<dbReference type="Proteomes" id="UP000543379">
    <property type="component" value="Unassembled WGS sequence"/>
</dbReference>